<feature type="domain" description="Neurotransmitter-gated ion-channel ligand-binding" evidence="12">
    <location>
        <begin position="29"/>
        <end position="112"/>
    </location>
</feature>
<evidence type="ECO:0000256" key="2">
    <source>
        <dbReference type="ARBA" id="ARBA00022475"/>
    </source>
</evidence>
<dbReference type="GO" id="GO:0004888">
    <property type="term" value="F:transmembrane signaling receptor activity"/>
    <property type="evidence" value="ECO:0007669"/>
    <property type="project" value="InterPro"/>
</dbReference>
<keyword evidence="8" id="KW-1071">Ligand-gated ion channel</keyword>
<dbReference type="SUPFAM" id="SSF63712">
    <property type="entry name" value="Nicotinic receptor ligand binding domain-like"/>
    <property type="match status" value="1"/>
</dbReference>
<feature type="chain" id="PRO_5041434782" description="Neurotransmitter-gated ion-channel ligand-binding domain-containing protein" evidence="11">
    <location>
        <begin position="16"/>
        <end position="118"/>
    </location>
</feature>
<evidence type="ECO:0000256" key="3">
    <source>
        <dbReference type="ARBA" id="ARBA00022692"/>
    </source>
</evidence>
<evidence type="ECO:0000313" key="13">
    <source>
        <dbReference type="EMBL" id="CAJ0577736.1"/>
    </source>
</evidence>
<keyword evidence="7" id="KW-0675">Receptor</keyword>
<dbReference type="Proteomes" id="UP001177023">
    <property type="component" value="Unassembled WGS sequence"/>
</dbReference>
<dbReference type="GO" id="GO:0022848">
    <property type="term" value="F:acetylcholine-gated monoatomic cation-selective channel activity"/>
    <property type="evidence" value="ECO:0007669"/>
    <property type="project" value="InterPro"/>
</dbReference>
<accession>A0AA36CZB2</accession>
<evidence type="ECO:0000256" key="4">
    <source>
        <dbReference type="ARBA" id="ARBA00023018"/>
    </source>
</evidence>
<feature type="non-terminal residue" evidence="13">
    <location>
        <position position="1"/>
    </location>
</feature>
<dbReference type="InterPro" id="IPR036734">
    <property type="entry name" value="Neur_chan_lig-bd_sf"/>
</dbReference>
<evidence type="ECO:0000256" key="11">
    <source>
        <dbReference type="SAM" id="SignalP"/>
    </source>
</evidence>
<dbReference type="PRINTS" id="PR00254">
    <property type="entry name" value="NICOTINICR"/>
</dbReference>
<comment type="caution">
    <text evidence="13">The sequence shown here is derived from an EMBL/GenBank/DDBJ whole genome shotgun (WGS) entry which is preliminary data.</text>
</comment>
<comment type="subcellular location">
    <subcellularLocation>
        <location evidence="10">Synaptic cell membrane</location>
        <topology evidence="10">Multi-pass membrane protein</topology>
    </subcellularLocation>
</comment>
<evidence type="ECO:0000313" key="14">
    <source>
        <dbReference type="Proteomes" id="UP001177023"/>
    </source>
</evidence>
<gene>
    <name evidence="13" type="ORF">MSPICULIGERA_LOCUS16004</name>
</gene>
<keyword evidence="14" id="KW-1185">Reference proteome</keyword>
<keyword evidence="1" id="KW-0813">Transport</keyword>
<reference evidence="13" key="1">
    <citation type="submission" date="2023-06" db="EMBL/GenBank/DDBJ databases">
        <authorList>
            <person name="Delattre M."/>
        </authorList>
    </citation>
    <scope>NUCLEOTIDE SEQUENCE</scope>
    <source>
        <strain evidence="13">AF72</strain>
    </source>
</reference>
<dbReference type="GO" id="GO:0045211">
    <property type="term" value="C:postsynaptic membrane"/>
    <property type="evidence" value="ECO:0007669"/>
    <property type="project" value="InterPro"/>
</dbReference>
<dbReference type="InterPro" id="IPR002394">
    <property type="entry name" value="Nicotinic_acetylcholine_rcpt"/>
</dbReference>
<evidence type="ECO:0000256" key="6">
    <source>
        <dbReference type="ARBA" id="ARBA00023136"/>
    </source>
</evidence>
<dbReference type="PANTHER" id="PTHR18945">
    <property type="entry name" value="NEUROTRANSMITTER GATED ION CHANNEL"/>
    <property type="match status" value="1"/>
</dbReference>
<organism evidence="13 14">
    <name type="scientific">Mesorhabditis spiculigera</name>
    <dbReference type="NCBI Taxonomy" id="96644"/>
    <lineage>
        <taxon>Eukaryota</taxon>
        <taxon>Metazoa</taxon>
        <taxon>Ecdysozoa</taxon>
        <taxon>Nematoda</taxon>
        <taxon>Chromadorea</taxon>
        <taxon>Rhabditida</taxon>
        <taxon>Rhabditina</taxon>
        <taxon>Rhabditomorpha</taxon>
        <taxon>Rhabditoidea</taxon>
        <taxon>Rhabditidae</taxon>
        <taxon>Mesorhabditinae</taxon>
        <taxon>Mesorhabditis</taxon>
    </lineage>
</organism>
<evidence type="ECO:0000256" key="1">
    <source>
        <dbReference type="ARBA" id="ARBA00022448"/>
    </source>
</evidence>
<evidence type="ECO:0000256" key="7">
    <source>
        <dbReference type="ARBA" id="ARBA00023170"/>
    </source>
</evidence>
<name>A0AA36CZB2_9BILA</name>
<feature type="signal peptide" evidence="11">
    <location>
        <begin position="1"/>
        <end position="15"/>
    </location>
</feature>
<dbReference type="AlphaFoldDB" id="A0AA36CZB2"/>
<evidence type="ECO:0000256" key="10">
    <source>
        <dbReference type="ARBA" id="ARBA00034099"/>
    </source>
</evidence>
<keyword evidence="5" id="KW-0406">Ion transport</keyword>
<dbReference type="EMBL" id="CATQJA010002651">
    <property type="protein sequence ID" value="CAJ0577736.1"/>
    <property type="molecule type" value="Genomic_DNA"/>
</dbReference>
<dbReference type="InterPro" id="IPR006202">
    <property type="entry name" value="Neur_chan_lig-bd"/>
</dbReference>
<proteinExistence type="predicted"/>
<evidence type="ECO:0000259" key="12">
    <source>
        <dbReference type="Pfam" id="PF02931"/>
    </source>
</evidence>
<protein>
    <recommendedName>
        <fullName evidence="12">Neurotransmitter-gated ion-channel ligand-binding domain-containing protein</fullName>
    </recommendedName>
</protein>
<sequence>MLSFLLAFCIYPTVAQRVREVIWAGDYERMLYEKLTMGYNRLARPVKNDTEPVIVLLGIDFQQIIDIDEKSQIMHSNVWLRMSWTDHYLTWDPAQFGNIKEVRLPIGSIWKPVLHRNW</sequence>
<keyword evidence="3" id="KW-0812">Transmembrane</keyword>
<dbReference type="Gene3D" id="2.70.170.10">
    <property type="entry name" value="Neurotransmitter-gated ion-channel ligand-binding domain"/>
    <property type="match status" value="1"/>
</dbReference>
<evidence type="ECO:0000256" key="9">
    <source>
        <dbReference type="ARBA" id="ARBA00023303"/>
    </source>
</evidence>
<dbReference type="Pfam" id="PF02931">
    <property type="entry name" value="Neur_chan_LBD"/>
    <property type="match status" value="1"/>
</dbReference>
<keyword evidence="9" id="KW-0407">Ion channel</keyword>
<keyword evidence="2" id="KW-1003">Cell membrane</keyword>
<keyword evidence="6" id="KW-0472">Membrane</keyword>
<dbReference type="InterPro" id="IPR006201">
    <property type="entry name" value="Neur_channel"/>
</dbReference>
<keyword evidence="4" id="KW-0770">Synapse</keyword>
<keyword evidence="11" id="KW-0732">Signal</keyword>
<evidence type="ECO:0000256" key="5">
    <source>
        <dbReference type="ARBA" id="ARBA00023065"/>
    </source>
</evidence>
<evidence type="ECO:0000256" key="8">
    <source>
        <dbReference type="ARBA" id="ARBA00023286"/>
    </source>
</evidence>